<dbReference type="RefSeq" id="WP_046521102.1">
    <property type="nucleotide sequence ID" value="NZ_LAVS01000090.1"/>
</dbReference>
<dbReference type="AlphaFoldDB" id="A0A3P3QN26"/>
<sequence>MRQYKFRLILDVEQCLAFYQGLYTDVVVQADNGQTVQLPLRHFRPYISHSGVNARFVLTLTDQGKFQTLEKIN</sequence>
<protein>
    <submittedName>
        <fullName evidence="1">DUF2835 family protein</fullName>
    </submittedName>
</protein>
<proteinExistence type="predicted"/>
<dbReference type="Pfam" id="PF11197">
    <property type="entry name" value="DUF2835"/>
    <property type="match status" value="1"/>
</dbReference>
<accession>A0A3P3QN26</accession>
<evidence type="ECO:0000313" key="1">
    <source>
        <dbReference type="EMBL" id="RRJ22616.1"/>
    </source>
</evidence>
<gene>
    <name evidence="1" type="ORF">EIK76_00585</name>
</gene>
<name>A0A3P3QN26_9GAMM</name>
<keyword evidence="2" id="KW-1185">Reference proteome</keyword>
<dbReference type="InterPro" id="IPR021363">
    <property type="entry name" value="DUF2835"/>
</dbReference>
<comment type="caution">
    <text evidence="1">The sequence shown here is derived from an EMBL/GenBank/DDBJ whole genome shotgun (WGS) entry which is preliminary data.</text>
</comment>
<reference evidence="1 2" key="1">
    <citation type="submission" date="2018-11" db="EMBL/GenBank/DDBJ databases">
        <title>Draft genome analysis of Rheinheimera mesophila isolated from an industrial waste site.</title>
        <authorList>
            <person name="Yu Q."/>
            <person name="Qi Y."/>
            <person name="Zhang H."/>
            <person name="Lu Y."/>
            <person name="Pu J."/>
        </authorList>
    </citation>
    <scope>NUCLEOTIDE SEQUENCE [LARGE SCALE GENOMIC DNA]</scope>
    <source>
        <strain evidence="1 2">IITR13</strain>
    </source>
</reference>
<dbReference type="Proteomes" id="UP000276260">
    <property type="component" value="Unassembled WGS sequence"/>
</dbReference>
<evidence type="ECO:0000313" key="2">
    <source>
        <dbReference type="Proteomes" id="UP000276260"/>
    </source>
</evidence>
<organism evidence="1 2">
    <name type="scientific">Rheinheimera mesophila</name>
    <dbReference type="NCBI Taxonomy" id="1547515"/>
    <lineage>
        <taxon>Bacteria</taxon>
        <taxon>Pseudomonadati</taxon>
        <taxon>Pseudomonadota</taxon>
        <taxon>Gammaproteobacteria</taxon>
        <taxon>Chromatiales</taxon>
        <taxon>Chromatiaceae</taxon>
        <taxon>Rheinheimera</taxon>
    </lineage>
</organism>
<dbReference type="EMBL" id="RRCF01000001">
    <property type="protein sequence ID" value="RRJ22616.1"/>
    <property type="molecule type" value="Genomic_DNA"/>
</dbReference>
<dbReference type="OrthoDB" id="5600793at2"/>